<protein>
    <submittedName>
        <fullName evidence="2">Uncharacterized protein</fullName>
    </submittedName>
</protein>
<keyword evidence="3" id="KW-1185">Reference proteome</keyword>
<gene>
    <name evidence="2" type="ORF">SAMN05880501_10929</name>
</gene>
<organism evidence="2 3">
    <name type="scientific">Ureibacillus xyleni</name>
    <dbReference type="NCBI Taxonomy" id="614648"/>
    <lineage>
        <taxon>Bacteria</taxon>
        <taxon>Bacillati</taxon>
        <taxon>Bacillota</taxon>
        <taxon>Bacilli</taxon>
        <taxon>Bacillales</taxon>
        <taxon>Caryophanaceae</taxon>
        <taxon>Ureibacillus</taxon>
    </lineage>
</organism>
<dbReference type="EMBL" id="OBMQ01000009">
    <property type="protein sequence ID" value="SOC16574.1"/>
    <property type="molecule type" value="Genomic_DNA"/>
</dbReference>
<dbReference type="AlphaFoldDB" id="A0A285T6B7"/>
<feature type="transmembrane region" description="Helical" evidence="1">
    <location>
        <begin position="454"/>
        <end position="480"/>
    </location>
</feature>
<accession>A0A285T6B7</accession>
<evidence type="ECO:0000313" key="2">
    <source>
        <dbReference type="EMBL" id="SOC16574.1"/>
    </source>
</evidence>
<dbReference type="OrthoDB" id="1667356at2"/>
<evidence type="ECO:0000256" key="1">
    <source>
        <dbReference type="SAM" id="Phobius"/>
    </source>
</evidence>
<name>A0A285T6B7_9BACL</name>
<reference evidence="3" key="1">
    <citation type="submission" date="2017-08" db="EMBL/GenBank/DDBJ databases">
        <authorList>
            <person name="Varghese N."/>
            <person name="Submissions S."/>
        </authorList>
    </citation>
    <scope>NUCLEOTIDE SEQUENCE [LARGE SCALE GENOMIC DNA]</scope>
    <source>
        <strain evidence="3">JC22</strain>
    </source>
</reference>
<keyword evidence="1" id="KW-0472">Membrane</keyword>
<dbReference type="RefSeq" id="WP_097074107.1">
    <property type="nucleotide sequence ID" value="NZ_OBMQ01000009.1"/>
</dbReference>
<keyword evidence="1" id="KW-0812">Transmembrane</keyword>
<keyword evidence="1" id="KW-1133">Transmembrane helix</keyword>
<sequence>MSISILQNTKFDPSIPFSISSGFLETDINFSMERTSILSPSTNYISILKTVGFNPSMPFSLSNSPVICNNCSSFVTSPTYFENHIYCSEDCAKENLILVNKVSTLCKVTGLDPEEIKHTMTINQWTLDNFIENIDDSLEAISRGASIPVATASAFRNAGVFNTLSNNLSTYNTMRGGANGFKGFVFEELHAAKATVSGTPTSVLANNGVADFLIINSDGKQIFGQAKAGYQNTYIDFSKYSGQTIVVDKGNTQLIERAKSAGLQVIESDVSLKQSSRLADIMKLESQILRTSNANLTAKLYSLNQAGITAAKSGATFGAGFSIGSNIVEIFSGDKDLGEAGVDIVRDTAIATASSYVIGAAASTTIGTAVTGAVASTAVGSTVIAGVGTLTGAVTAGTTAVTSAIAGSTVGVGVASAATGLATAAASTAVGTAVTGAATAVAGTAVGGAAIAGAAAVGAAAVAAAPVVLGAAAVGGLVTLGRKIFGR</sequence>
<proteinExistence type="predicted"/>
<dbReference type="Proteomes" id="UP000219636">
    <property type="component" value="Unassembled WGS sequence"/>
</dbReference>
<evidence type="ECO:0000313" key="3">
    <source>
        <dbReference type="Proteomes" id="UP000219636"/>
    </source>
</evidence>